<organism evidence="2 3">
    <name type="scientific">Crenothrix polyspora</name>
    <dbReference type="NCBI Taxonomy" id="360316"/>
    <lineage>
        <taxon>Bacteria</taxon>
        <taxon>Pseudomonadati</taxon>
        <taxon>Pseudomonadota</taxon>
        <taxon>Gammaproteobacteria</taxon>
        <taxon>Methylococcales</taxon>
        <taxon>Crenotrichaceae</taxon>
        <taxon>Crenothrix</taxon>
    </lineage>
</organism>
<keyword evidence="1" id="KW-0472">Membrane</keyword>
<name>A0A1R4HCE2_9GAMM</name>
<keyword evidence="1" id="KW-0812">Transmembrane</keyword>
<proteinExistence type="predicted"/>
<dbReference type="Proteomes" id="UP000195442">
    <property type="component" value="Unassembled WGS sequence"/>
</dbReference>
<dbReference type="AlphaFoldDB" id="A0A1R4HCE2"/>
<accession>A0A1R4HCE2</accession>
<sequence length="114" mass="12563">MSNLQPTLSESIQGLIMMAIIGISIAVYFGISDDSSTEVESLKAQIVAKDKQLSKSRAMNYEVLSENMALSMDEKEPQDVRDHAVLILITHYDRIIDCVGGGSCELVSENDRKI</sequence>
<reference evidence="3" key="1">
    <citation type="submission" date="2017-02" db="EMBL/GenBank/DDBJ databases">
        <authorList>
            <person name="Daims H."/>
        </authorList>
    </citation>
    <scope>NUCLEOTIDE SEQUENCE [LARGE SCALE GENOMIC DNA]</scope>
</reference>
<gene>
    <name evidence="2" type="ORF">CRENPOLYSF2_370029</name>
</gene>
<dbReference type="EMBL" id="FUKJ01000301">
    <property type="protein sequence ID" value="SJM93918.1"/>
    <property type="molecule type" value="Genomic_DNA"/>
</dbReference>
<feature type="transmembrane region" description="Helical" evidence="1">
    <location>
        <begin position="12"/>
        <end position="31"/>
    </location>
</feature>
<protein>
    <submittedName>
        <fullName evidence="2">Uncharacterized protein</fullName>
    </submittedName>
</protein>
<evidence type="ECO:0000313" key="3">
    <source>
        <dbReference type="Proteomes" id="UP000195442"/>
    </source>
</evidence>
<keyword evidence="1" id="KW-1133">Transmembrane helix</keyword>
<evidence type="ECO:0000256" key="1">
    <source>
        <dbReference type="SAM" id="Phobius"/>
    </source>
</evidence>
<dbReference type="RefSeq" id="WP_087147581.1">
    <property type="nucleotide sequence ID" value="NZ_FUKJ01000301.1"/>
</dbReference>
<evidence type="ECO:0000313" key="2">
    <source>
        <dbReference type="EMBL" id="SJM93918.1"/>
    </source>
</evidence>
<keyword evidence="3" id="KW-1185">Reference proteome</keyword>